<keyword evidence="3" id="KW-1003">Cell membrane</keyword>
<feature type="transmembrane region" description="Helical" evidence="8">
    <location>
        <begin position="46"/>
        <end position="65"/>
    </location>
</feature>
<evidence type="ECO:0000256" key="1">
    <source>
        <dbReference type="ARBA" id="ARBA00004651"/>
    </source>
</evidence>
<evidence type="ECO:0000256" key="2">
    <source>
        <dbReference type="ARBA" id="ARBA00022448"/>
    </source>
</evidence>
<feature type="transmembrane region" description="Helical" evidence="8">
    <location>
        <begin position="77"/>
        <end position="99"/>
    </location>
</feature>
<protein>
    <submittedName>
        <fullName evidence="9">Trk system potassium uptake protein TrkH</fullName>
    </submittedName>
</protein>
<evidence type="ECO:0000313" key="10">
    <source>
        <dbReference type="Proteomes" id="UP000294963"/>
    </source>
</evidence>
<proteinExistence type="predicted"/>
<evidence type="ECO:0000256" key="7">
    <source>
        <dbReference type="ARBA" id="ARBA00023136"/>
    </source>
</evidence>
<sequence>MRLIDKKRKSVNLSPPSLLALGFLSFIIIGTLLLKLPVSNHGNLSWLNAFFTATSAVTITGLSAVNIGEAYTLFGKMVIMLLLQCGGLGFMTFALLAVMSLSPKIGLKQQIMAQETIGQTSLYKVSFTVKGVFLYSLFFESIGTIILTMAWIEDYGFQQAFFYAAFYSVSAFNNGGFSLFADSLMSFSGQYVVIFTISMLYMTGGIGFLVLMDLKRKMSWRKLSPNSKLVLCTIAGLNLFAFTAIWALEANNPLTLGPMSIGDQAFNAWFHATVPRSSGFNSLDVGSMTNASALVSMLLMFIGGGSLSTAGGIKVGTFIIVVLSVIKFLRRSDELTVFNYSIPQHTTFKAMAVVSISAIIIFLGFFSLLVLEPKKSFLDLLFESISAACTVGLSRGITGDLQPASLFVLSVLMFAGRLGPLTLAYLIATPKKSRLTHPSTEIQIG</sequence>
<dbReference type="PANTHER" id="PTHR32024:SF1">
    <property type="entry name" value="KTR SYSTEM POTASSIUM UPTAKE PROTEIN B"/>
    <property type="match status" value="1"/>
</dbReference>
<dbReference type="Proteomes" id="UP000294963">
    <property type="component" value="Unassembled WGS sequence"/>
</dbReference>
<dbReference type="GO" id="GO:0005886">
    <property type="term" value="C:plasma membrane"/>
    <property type="evidence" value="ECO:0007669"/>
    <property type="project" value="UniProtKB-SubCell"/>
</dbReference>
<keyword evidence="4 8" id="KW-0812">Transmembrane</keyword>
<feature type="transmembrane region" description="Helical" evidence="8">
    <location>
        <begin position="132"/>
        <end position="152"/>
    </location>
</feature>
<dbReference type="PANTHER" id="PTHR32024">
    <property type="entry name" value="TRK SYSTEM POTASSIUM UPTAKE PROTEIN TRKG-RELATED"/>
    <property type="match status" value="1"/>
</dbReference>
<keyword evidence="2" id="KW-0813">Transport</keyword>
<feature type="transmembrane region" description="Helical" evidence="8">
    <location>
        <begin position="192"/>
        <end position="214"/>
    </location>
</feature>
<evidence type="ECO:0000256" key="8">
    <source>
        <dbReference type="SAM" id="Phobius"/>
    </source>
</evidence>
<feature type="transmembrane region" description="Helical" evidence="8">
    <location>
        <begin position="311"/>
        <end position="330"/>
    </location>
</feature>
<dbReference type="InterPro" id="IPR003445">
    <property type="entry name" value="Cat_transpt"/>
</dbReference>
<keyword evidence="7 8" id="KW-0472">Membrane</keyword>
<feature type="transmembrane region" description="Helical" evidence="8">
    <location>
        <begin position="350"/>
        <end position="371"/>
    </location>
</feature>
<evidence type="ECO:0000256" key="6">
    <source>
        <dbReference type="ARBA" id="ARBA00023065"/>
    </source>
</evidence>
<dbReference type="OrthoDB" id="9810952at2"/>
<feature type="transmembrane region" description="Helical" evidence="8">
    <location>
        <begin position="161"/>
        <end position="180"/>
    </location>
</feature>
<evidence type="ECO:0000313" key="9">
    <source>
        <dbReference type="EMBL" id="TCM68352.1"/>
    </source>
</evidence>
<keyword evidence="6" id="KW-0406">Ion transport</keyword>
<comment type="caution">
    <text evidence="9">The sequence shown here is derived from an EMBL/GenBank/DDBJ whole genome shotgun (WGS) entry which is preliminary data.</text>
</comment>
<dbReference type="EMBL" id="SLVJ01000005">
    <property type="protein sequence ID" value="TCM68352.1"/>
    <property type="molecule type" value="Genomic_DNA"/>
</dbReference>
<keyword evidence="10" id="KW-1185">Reference proteome</keyword>
<evidence type="ECO:0000256" key="3">
    <source>
        <dbReference type="ARBA" id="ARBA00022475"/>
    </source>
</evidence>
<keyword evidence="5 8" id="KW-1133">Transmembrane helix</keyword>
<feature type="transmembrane region" description="Helical" evidence="8">
    <location>
        <begin position="12"/>
        <end position="34"/>
    </location>
</feature>
<feature type="transmembrane region" description="Helical" evidence="8">
    <location>
        <begin position="226"/>
        <end position="248"/>
    </location>
</feature>
<evidence type="ECO:0000256" key="4">
    <source>
        <dbReference type="ARBA" id="ARBA00022692"/>
    </source>
</evidence>
<dbReference type="GO" id="GO:0008324">
    <property type="term" value="F:monoatomic cation transmembrane transporter activity"/>
    <property type="evidence" value="ECO:0007669"/>
    <property type="project" value="InterPro"/>
</dbReference>
<organism evidence="9 10">
    <name type="scientific">Acinetobacter calcoaceticus</name>
    <dbReference type="NCBI Taxonomy" id="471"/>
    <lineage>
        <taxon>Bacteria</taxon>
        <taxon>Pseudomonadati</taxon>
        <taxon>Pseudomonadota</taxon>
        <taxon>Gammaproteobacteria</taxon>
        <taxon>Moraxellales</taxon>
        <taxon>Moraxellaceae</taxon>
        <taxon>Acinetobacter</taxon>
        <taxon>Acinetobacter calcoaceticus/baumannii complex</taxon>
    </lineage>
</organism>
<name>A0A4R1XYH5_ACICA</name>
<dbReference type="Pfam" id="PF02386">
    <property type="entry name" value="TrkH"/>
    <property type="match status" value="1"/>
</dbReference>
<accession>A0A4R1XYH5</accession>
<gene>
    <name evidence="9" type="ORF">EC844_10555</name>
</gene>
<reference evidence="9 10" key="1">
    <citation type="submission" date="2019-03" db="EMBL/GenBank/DDBJ databases">
        <title>Genomic analyses of the natural microbiome of Caenorhabditis elegans.</title>
        <authorList>
            <person name="Samuel B."/>
        </authorList>
    </citation>
    <scope>NUCLEOTIDE SEQUENCE [LARGE SCALE GENOMIC DNA]</scope>
    <source>
        <strain evidence="9 10">JUb89</strain>
    </source>
</reference>
<dbReference type="AlphaFoldDB" id="A0A4R1XYH5"/>
<feature type="transmembrane region" description="Helical" evidence="8">
    <location>
        <begin position="404"/>
        <end position="428"/>
    </location>
</feature>
<evidence type="ECO:0000256" key="5">
    <source>
        <dbReference type="ARBA" id="ARBA00022989"/>
    </source>
</evidence>
<dbReference type="GO" id="GO:0030001">
    <property type="term" value="P:metal ion transport"/>
    <property type="evidence" value="ECO:0007669"/>
    <property type="project" value="UniProtKB-ARBA"/>
</dbReference>
<comment type="subcellular location">
    <subcellularLocation>
        <location evidence="1">Cell membrane</location>
        <topology evidence="1">Multi-pass membrane protein</topology>
    </subcellularLocation>
</comment>